<dbReference type="InterPro" id="IPR005883">
    <property type="entry name" value="PilM"/>
</dbReference>
<sequence>MIQGSQIMRLFKSTKDTKTGKASSGLNNRSAIGVDISQHAIKMVQLTGRSLNQIQLEKYVITKLPKNIVKGNKIQDYDQLATYIQHTYTQLRSSCKNIVAAVPQNLATVEQIIYNPRDTDLDLEEFIEAEVGQFAPIEEMNYDFQAEEVGSGQHVLAVAAKKDDVEPRIEMFENAGLPLSALDLDLLAQRNAFVYWMNTHAPEMAEEKVAVFGIHATQMYALILQNGRILYKQETPVSTEQLNQLIQRTYQVTEEKAAQMMASQNKPSDYQSQIADRFNVQVAQEVQRVLQFYYTTQATDSFHNIKHILLTGFTAQQAGLAESIFSQTNTPTEYLHPISYVERSAKVELPQFQIDAPSLTLAFGLALRGL</sequence>
<name>A0A9W5IP73_NEISU</name>
<comment type="caution">
    <text evidence="1">The sequence shown here is derived from an EMBL/GenBank/DDBJ whole genome shotgun (WGS) entry which is preliminary data.</text>
</comment>
<gene>
    <name evidence="1" type="ORF">NEISUBOT_05332</name>
</gene>
<reference evidence="1 2" key="1">
    <citation type="submission" date="2010-01" db="EMBL/GenBank/DDBJ databases">
        <authorList>
            <person name="Weinstock G."/>
            <person name="Sodergren E."/>
            <person name="Clifton S."/>
            <person name="Fulton L."/>
            <person name="Fulton B."/>
            <person name="Courtney L."/>
            <person name="Fronick C."/>
            <person name="Harrison M."/>
            <person name="Strong C."/>
            <person name="Farmer C."/>
            <person name="Delahaunty K."/>
            <person name="Markovic C."/>
            <person name="Hall O."/>
            <person name="Minx P."/>
            <person name="Tomlinson C."/>
            <person name="Mitreva M."/>
            <person name="Nelson J."/>
            <person name="Hou S."/>
            <person name="Wollam A."/>
            <person name="Pepin K.H."/>
            <person name="Johnson M."/>
            <person name="Bhonagiri V."/>
            <person name="Nash W.E."/>
            <person name="Warren W."/>
            <person name="Chinwalla A."/>
            <person name="Mardis E.R."/>
            <person name="Wilson R.K."/>
        </authorList>
    </citation>
    <scope>NUCLEOTIDE SEQUENCE [LARGE SCALE GENOMIC DNA]</scope>
    <source>
        <strain evidence="1 2">NJ9703</strain>
    </source>
</reference>
<organism evidence="1 2">
    <name type="scientific">Neisseria subflava NJ9703</name>
    <dbReference type="NCBI Taxonomy" id="546268"/>
    <lineage>
        <taxon>Bacteria</taxon>
        <taxon>Pseudomonadati</taxon>
        <taxon>Pseudomonadota</taxon>
        <taxon>Betaproteobacteria</taxon>
        <taxon>Neisseriales</taxon>
        <taxon>Neisseriaceae</taxon>
        <taxon>Neisseria</taxon>
    </lineage>
</organism>
<dbReference type="Proteomes" id="UP000004621">
    <property type="component" value="Unassembled WGS sequence"/>
</dbReference>
<dbReference type="Pfam" id="PF11104">
    <property type="entry name" value="PilM_2"/>
    <property type="match status" value="1"/>
</dbReference>
<proteinExistence type="predicted"/>
<dbReference type="InterPro" id="IPR043129">
    <property type="entry name" value="ATPase_NBD"/>
</dbReference>
<evidence type="ECO:0000313" key="1">
    <source>
        <dbReference type="EMBL" id="EFC51161.1"/>
    </source>
</evidence>
<dbReference type="Gene3D" id="3.30.420.40">
    <property type="match status" value="2"/>
</dbReference>
<dbReference type="NCBIfam" id="TIGR01175">
    <property type="entry name" value="pilM"/>
    <property type="match status" value="1"/>
</dbReference>
<dbReference type="PIRSF" id="PIRSF019169">
    <property type="entry name" value="PilM"/>
    <property type="match status" value="1"/>
</dbReference>
<accession>A0A9W5IP73</accession>
<dbReference type="Gene3D" id="3.30.1490.300">
    <property type="match status" value="1"/>
</dbReference>
<dbReference type="InterPro" id="IPR050696">
    <property type="entry name" value="FtsA/MreB"/>
</dbReference>
<dbReference type="PANTHER" id="PTHR32432:SF3">
    <property type="entry name" value="ETHANOLAMINE UTILIZATION PROTEIN EUTJ"/>
    <property type="match status" value="1"/>
</dbReference>
<dbReference type="AlphaFoldDB" id="A0A9W5IP73"/>
<dbReference type="EMBL" id="ACEO02000013">
    <property type="protein sequence ID" value="EFC51161.1"/>
    <property type="molecule type" value="Genomic_DNA"/>
</dbReference>
<evidence type="ECO:0000313" key="2">
    <source>
        <dbReference type="Proteomes" id="UP000004621"/>
    </source>
</evidence>
<dbReference type="PANTHER" id="PTHR32432">
    <property type="entry name" value="CELL DIVISION PROTEIN FTSA-RELATED"/>
    <property type="match status" value="1"/>
</dbReference>
<dbReference type="SUPFAM" id="SSF53067">
    <property type="entry name" value="Actin-like ATPase domain"/>
    <property type="match status" value="1"/>
</dbReference>
<protein>
    <submittedName>
        <fullName evidence="1">Type IV pilus assembly protein PilM</fullName>
    </submittedName>
</protein>